<dbReference type="PIRSF" id="PIRSF000089">
    <property type="entry name" value="Electra_flavoP_a"/>
    <property type="match status" value="1"/>
</dbReference>
<dbReference type="PANTHER" id="PTHR43153:SF1">
    <property type="entry name" value="ELECTRON TRANSFER FLAVOPROTEIN SUBUNIT ALPHA, MITOCHONDRIAL"/>
    <property type="match status" value="1"/>
</dbReference>
<evidence type="ECO:0000313" key="7">
    <source>
        <dbReference type="Proteomes" id="UP000215559"/>
    </source>
</evidence>
<name>A0A235BUH6_UNCW3</name>
<accession>A0A235BUH6</accession>
<proteinExistence type="inferred from homology"/>
<dbReference type="FunFam" id="3.40.50.1220:FF:000004">
    <property type="entry name" value="Electron transfer flavoprotein"/>
    <property type="match status" value="1"/>
</dbReference>
<keyword evidence="3" id="KW-0285">Flavoprotein</keyword>
<dbReference type="InterPro" id="IPR001308">
    <property type="entry name" value="ETF_a/FixB"/>
</dbReference>
<feature type="binding site" evidence="4">
    <location>
        <begin position="250"/>
        <end position="254"/>
    </location>
    <ligand>
        <name>FAD</name>
        <dbReference type="ChEBI" id="CHEBI:57692"/>
    </ligand>
</feature>
<dbReference type="SUPFAM" id="SSF52402">
    <property type="entry name" value="Adenine nucleotide alpha hydrolases-like"/>
    <property type="match status" value="1"/>
</dbReference>
<feature type="binding site" evidence="4">
    <location>
        <position position="211"/>
    </location>
    <ligand>
        <name>FAD</name>
        <dbReference type="ChEBI" id="CHEBI:57692"/>
    </ligand>
</feature>
<organism evidence="6 7">
    <name type="scientific">candidate division WOR-3 bacterium JGI_Cruoil_03_51_56</name>
    <dbReference type="NCBI Taxonomy" id="1973747"/>
    <lineage>
        <taxon>Bacteria</taxon>
        <taxon>Bacteria division WOR-3</taxon>
    </lineage>
</organism>
<evidence type="ECO:0000259" key="5">
    <source>
        <dbReference type="SMART" id="SM00893"/>
    </source>
</evidence>
<comment type="similarity">
    <text evidence="1">Belongs to the ETF alpha-subunit/FixB family.</text>
</comment>
<dbReference type="GO" id="GO:0050660">
    <property type="term" value="F:flavin adenine dinucleotide binding"/>
    <property type="evidence" value="ECO:0007669"/>
    <property type="project" value="InterPro"/>
</dbReference>
<evidence type="ECO:0000256" key="3">
    <source>
        <dbReference type="ARBA" id="ARBA00022630"/>
    </source>
</evidence>
<comment type="caution">
    <text evidence="6">The sequence shown here is derived from an EMBL/GenBank/DDBJ whole genome shotgun (WGS) entry which is preliminary data.</text>
</comment>
<dbReference type="Gene3D" id="3.40.50.620">
    <property type="entry name" value="HUPs"/>
    <property type="match status" value="1"/>
</dbReference>
<feature type="binding site" evidence="4">
    <location>
        <begin position="236"/>
        <end position="237"/>
    </location>
    <ligand>
        <name>FAD</name>
        <dbReference type="ChEBI" id="CHEBI:57692"/>
    </ligand>
</feature>
<keyword evidence="4" id="KW-0274">FAD</keyword>
<evidence type="ECO:0000313" key="6">
    <source>
        <dbReference type="EMBL" id="OYD15861.1"/>
    </source>
</evidence>
<dbReference type="InterPro" id="IPR029035">
    <property type="entry name" value="DHS-like_NAD/FAD-binding_dom"/>
</dbReference>
<dbReference type="InterPro" id="IPR014731">
    <property type="entry name" value="ETF_asu_C"/>
</dbReference>
<comment type="cofactor">
    <cofactor evidence="4">
        <name>FAD</name>
        <dbReference type="ChEBI" id="CHEBI:57692"/>
    </cofactor>
    <text evidence="4">Binds 1 FAD per dimer.</text>
</comment>
<protein>
    <recommendedName>
        <fullName evidence="5">Electron transfer flavoprotein alpha/beta-subunit N-terminal domain-containing protein</fullName>
    </recommendedName>
</protein>
<dbReference type="EMBL" id="NOZP01000081">
    <property type="protein sequence ID" value="OYD15861.1"/>
    <property type="molecule type" value="Genomic_DNA"/>
</dbReference>
<sequence length="323" mass="35155">MSVTVLAEHRQGTIRDVTYEMLAAGRRLAHEMDGELEAVILGDDCEAMASELTRHAPRVVCGCHPALRYFSYETYQHVLLKLIKERKPAVFMLADSALGADLGPSLAVKLDAGIVSDVVDFHWTDNELVVSRGMHGGKLNADLSVKHSPAIVMVRQSFFRPEPIKIKGELVHYEVNADLETGLQTRHLGIEELSISGIDITKADILVGVGRGVKEEKNLEPVQEFADSIGAVLVGSRPVVDAGWLPKERQVGSSGKTVKPKLYIALGISGAFQHIAGMKGADTIIAVNKDPNAPIFAVADYGIVDDLHKVVPVLRKRLQEMKS</sequence>
<reference evidence="6 7" key="1">
    <citation type="submission" date="2017-07" db="EMBL/GenBank/DDBJ databases">
        <title>Recovery of genomes from metagenomes via a dereplication, aggregation, and scoring strategy.</title>
        <authorList>
            <person name="Sieber C.M."/>
            <person name="Probst A.J."/>
            <person name="Sharrar A."/>
            <person name="Thomas B.C."/>
            <person name="Hess M."/>
            <person name="Tringe S.G."/>
            <person name="Banfield J.F."/>
        </authorList>
    </citation>
    <scope>NUCLEOTIDE SEQUENCE [LARGE SCALE GENOMIC DNA]</scope>
    <source>
        <strain evidence="6">JGI_Cruoil_03_51_56</strain>
    </source>
</reference>
<evidence type="ECO:0000256" key="1">
    <source>
        <dbReference type="ARBA" id="ARBA00005817"/>
    </source>
</evidence>
<dbReference type="SMART" id="SM00893">
    <property type="entry name" value="ETF"/>
    <property type="match status" value="1"/>
</dbReference>
<dbReference type="Gene3D" id="3.40.50.1220">
    <property type="entry name" value="TPP-binding domain"/>
    <property type="match status" value="1"/>
</dbReference>
<feature type="domain" description="Electron transfer flavoprotein alpha/beta-subunit N-terminal" evidence="5">
    <location>
        <begin position="3"/>
        <end position="185"/>
    </location>
</feature>
<dbReference type="GO" id="GO:0033539">
    <property type="term" value="P:fatty acid beta-oxidation using acyl-CoA dehydrogenase"/>
    <property type="evidence" value="ECO:0007669"/>
    <property type="project" value="TreeGrafter"/>
</dbReference>
<keyword evidence="2" id="KW-0813">Transport</keyword>
<dbReference type="Proteomes" id="UP000215559">
    <property type="component" value="Unassembled WGS sequence"/>
</dbReference>
<dbReference type="InterPro" id="IPR014730">
    <property type="entry name" value="ETF_a/b_N"/>
</dbReference>
<dbReference type="AlphaFoldDB" id="A0A235BUH6"/>
<dbReference type="InterPro" id="IPR014729">
    <property type="entry name" value="Rossmann-like_a/b/a_fold"/>
</dbReference>
<feature type="binding site" evidence="4">
    <location>
        <begin position="267"/>
        <end position="274"/>
    </location>
    <ligand>
        <name>FAD</name>
        <dbReference type="ChEBI" id="CHEBI:57692"/>
    </ligand>
</feature>
<evidence type="ECO:0000256" key="2">
    <source>
        <dbReference type="ARBA" id="ARBA00022448"/>
    </source>
</evidence>
<feature type="binding site" evidence="4">
    <location>
        <position position="288"/>
    </location>
    <ligand>
        <name>FAD</name>
        <dbReference type="ChEBI" id="CHEBI:57692"/>
    </ligand>
</feature>
<dbReference type="Pfam" id="PF01012">
    <property type="entry name" value="ETF"/>
    <property type="match status" value="1"/>
</dbReference>
<dbReference type="PANTHER" id="PTHR43153">
    <property type="entry name" value="ELECTRON TRANSFER FLAVOPROTEIN ALPHA"/>
    <property type="match status" value="1"/>
</dbReference>
<dbReference type="Pfam" id="PF00766">
    <property type="entry name" value="ETF_alpha"/>
    <property type="match status" value="1"/>
</dbReference>
<dbReference type="SUPFAM" id="SSF52467">
    <property type="entry name" value="DHS-like NAD/FAD-binding domain"/>
    <property type="match status" value="1"/>
</dbReference>
<dbReference type="CDD" id="cd01715">
    <property type="entry name" value="ETF_alpha"/>
    <property type="match status" value="1"/>
</dbReference>
<gene>
    <name evidence="6" type="ORF">CH330_04540</name>
</gene>
<evidence type="ECO:0000256" key="4">
    <source>
        <dbReference type="PIRSR" id="PIRSR000089-1"/>
    </source>
</evidence>
<dbReference type="InterPro" id="IPR033947">
    <property type="entry name" value="ETF_alpha_N"/>
</dbReference>
<dbReference type="GO" id="GO:0009055">
    <property type="term" value="F:electron transfer activity"/>
    <property type="evidence" value="ECO:0007669"/>
    <property type="project" value="InterPro"/>
</dbReference>